<dbReference type="GO" id="GO:0008982">
    <property type="term" value="F:protein-N(PI)-phosphohistidine-sugar phosphotransferase activity"/>
    <property type="evidence" value="ECO:0007669"/>
    <property type="project" value="InterPro"/>
</dbReference>
<evidence type="ECO:0000256" key="5">
    <source>
        <dbReference type="ARBA" id="ARBA00023163"/>
    </source>
</evidence>
<protein>
    <submittedName>
        <fullName evidence="9">PTS operon transcription antiterminator</fullName>
    </submittedName>
</protein>
<keyword evidence="3" id="KW-0805">Transcription regulation</keyword>
<dbReference type="InterPro" id="IPR036095">
    <property type="entry name" value="PTS_EIIB-like_sf"/>
</dbReference>
<dbReference type="InterPro" id="IPR003501">
    <property type="entry name" value="PTS_EIIB_2/3"/>
</dbReference>
<dbReference type="Pfam" id="PF08279">
    <property type="entry name" value="HTH_11"/>
    <property type="match status" value="1"/>
</dbReference>
<dbReference type="PANTHER" id="PTHR30185:SF13">
    <property type="entry name" value="LICABCH OPERON REGULATOR-RELATED"/>
    <property type="match status" value="1"/>
</dbReference>
<dbReference type="InterPro" id="IPR011608">
    <property type="entry name" value="PRD"/>
</dbReference>
<dbReference type="Gene3D" id="1.10.1790.10">
    <property type="entry name" value="PRD domain"/>
    <property type="match status" value="1"/>
</dbReference>
<dbReference type="InterPro" id="IPR007737">
    <property type="entry name" value="Mga_HTH"/>
</dbReference>
<sequence>MEYILNKRQLKIIEILKNSTEPINSKALATDIGCSTKTIQVEVKNINSTLEKVKIDSIRGMGYKLVGDIKSIDKLENNTNYNDMDRVSYILKQILTLYKNKTLKLENLADDMYVSLSTIKNDLKEVKDILKDYNLKIISKHKLGISLDGDIEDLKRCILESNIKYKDLSLEGFFTDYVKLNIGNIRLEILNNLQEENIILTDYEFNNIFNYILISLSIEENKDYKSYTKDYITNYQNKFIKENNKENKEKILNSIEKFTKNLKLATSIDLSNDRVFKEYLYRHIKSFCIKKDFGVNNQSIVANEIKLKYPFAFELATIAKTTLEKDLDLEIDENETANIAIHIGGALQRSHENINEKSLKAIIVCASGVGTSMLIKAKLEAKFDKKIEILKVIPSYLIDYVKVLDVDFIIATVPVNIKDIPVINVSPFLDDKEIKIIEKFLDTGKIYYNINLSEIFNKELFFTDLDFDNKFDVINYMSNILLQKDYIDEEMKNSYIDREKIATTEIGNMVAIPHGAKGKVFKNAVAIGILKNPIPWEVGQVRLVVMLCLQKESILNYEDLFSNIYKRIDSIAKVISICESKKYDKFIAMFKN</sequence>
<reference evidence="10" key="1">
    <citation type="submission" date="2015-01" db="EMBL/GenBank/DDBJ databases">
        <authorList>
            <person name="Aslett A.Martin."/>
            <person name="De Silva Nishadi"/>
        </authorList>
    </citation>
    <scope>NUCLEOTIDE SEQUENCE [LARGE SCALE GENOMIC DNA]</scope>
    <source>
        <strain evidence="10">UMC4404</strain>
    </source>
</reference>
<dbReference type="InterPro" id="IPR013011">
    <property type="entry name" value="PTS_EIIB_2"/>
</dbReference>
<evidence type="ECO:0000313" key="10">
    <source>
        <dbReference type="Proteomes" id="UP000049685"/>
    </source>
</evidence>
<dbReference type="Gene3D" id="3.40.50.2300">
    <property type="match status" value="1"/>
</dbReference>
<evidence type="ECO:0000259" key="7">
    <source>
        <dbReference type="PROSITE" id="PS51099"/>
    </source>
</evidence>
<dbReference type="PROSITE" id="PS51094">
    <property type="entry name" value="PTS_EIIA_TYPE_2"/>
    <property type="match status" value="1"/>
</dbReference>
<comment type="caution">
    <text evidence="9">The sequence shown here is derived from an EMBL/GenBank/DDBJ whole genome shotgun (WGS) entry which is preliminary data.</text>
</comment>
<evidence type="ECO:0000256" key="2">
    <source>
        <dbReference type="ARBA" id="ARBA00022737"/>
    </source>
</evidence>
<dbReference type="Proteomes" id="UP000049685">
    <property type="component" value="Unassembled WGS sequence"/>
</dbReference>
<gene>
    <name evidence="9" type="primary">licR</name>
    <name evidence="9" type="ORF">UMC4404_07411</name>
</gene>
<dbReference type="GO" id="GO:0009401">
    <property type="term" value="P:phosphoenolpyruvate-dependent sugar phosphotransferase system"/>
    <property type="evidence" value="ECO:0007669"/>
    <property type="project" value="InterPro"/>
</dbReference>
<organism evidence="9 10">
    <name type="scientific">Paraclostridium sordellii</name>
    <name type="common">Clostridium sordellii</name>
    <dbReference type="NCBI Taxonomy" id="1505"/>
    <lineage>
        <taxon>Bacteria</taxon>
        <taxon>Bacillati</taxon>
        <taxon>Bacillota</taxon>
        <taxon>Clostridia</taxon>
        <taxon>Peptostreptococcales</taxon>
        <taxon>Peptostreptococcaceae</taxon>
        <taxon>Paraclostridium</taxon>
    </lineage>
</organism>
<dbReference type="InterPro" id="IPR016152">
    <property type="entry name" value="PTrfase/Anion_transptr"/>
</dbReference>
<dbReference type="GO" id="GO:0006355">
    <property type="term" value="P:regulation of DNA-templated transcription"/>
    <property type="evidence" value="ECO:0007669"/>
    <property type="project" value="InterPro"/>
</dbReference>
<evidence type="ECO:0000256" key="3">
    <source>
        <dbReference type="ARBA" id="ARBA00023015"/>
    </source>
</evidence>
<feature type="domain" description="PTS EIIB type-2" evidence="7">
    <location>
        <begin position="359"/>
        <end position="449"/>
    </location>
</feature>
<accession>A0A9P1L1D9</accession>
<dbReference type="RefSeq" id="WP_057557720.1">
    <property type="nucleotide sequence ID" value="NZ_CDNY01000003.1"/>
</dbReference>
<dbReference type="Pfam" id="PF00874">
    <property type="entry name" value="PRD"/>
    <property type="match status" value="1"/>
</dbReference>
<dbReference type="PROSITE" id="PS00372">
    <property type="entry name" value="PTS_EIIA_TYPE_2_HIS"/>
    <property type="match status" value="1"/>
</dbReference>
<dbReference type="Pfam" id="PF05043">
    <property type="entry name" value="Mga"/>
    <property type="match status" value="1"/>
</dbReference>
<dbReference type="EMBL" id="CDNY01000003">
    <property type="protein sequence ID" value="CEO32761.1"/>
    <property type="molecule type" value="Genomic_DNA"/>
</dbReference>
<dbReference type="InterPro" id="IPR036634">
    <property type="entry name" value="PRD_sf"/>
</dbReference>
<evidence type="ECO:0000256" key="4">
    <source>
        <dbReference type="ARBA" id="ARBA00023159"/>
    </source>
</evidence>
<dbReference type="AlphaFoldDB" id="A0A9P1L1D9"/>
<dbReference type="Gene3D" id="1.10.10.10">
    <property type="entry name" value="Winged helix-like DNA-binding domain superfamily/Winged helix DNA-binding domain"/>
    <property type="match status" value="2"/>
</dbReference>
<dbReference type="InterPro" id="IPR036388">
    <property type="entry name" value="WH-like_DNA-bd_sf"/>
</dbReference>
<dbReference type="SUPFAM" id="SSF55804">
    <property type="entry name" value="Phoshotransferase/anion transport protein"/>
    <property type="match status" value="1"/>
</dbReference>
<keyword evidence="2" id="KW-0677">Repeat</keyword>
<evidence type="ECO:0000259" key="6">
    <source>
        <dbReference type="PROSITE" id="PS51094"/>
    </source>
</evidence>
<keyword evidence="1" id="KW-0808">Transferase</keyword>
<feature type="domain" description="PTS EIIA type-2" evidence="6">
    <location>
        <begin position="454"/>
        <end position="592"/>
    </location>
</feature>
<evidence type="ECO:0000259" key="8">
    <source>
        <dbReference type="PROSITE" id="PS51372"/>
    </source>
</evidence>
<dbReference type="PANTHER" id="PTHR30185">
    <property type="entry name" value="CRYPTIC BETA-GLUCOSIDE BGL OPERON ANTITERMINATOR"/>
    <property type="match status" value="1"/>
</dbReference>
<evidence type="ECO:0000256" key="1">
    <source>
        <dbReference type="ARBA" id="ARBA00022679"/>
    </source>
</evidence>
<dbReference type="PROSITE" id="PS51099">
    <property type="entry name" value="PTS_EIIB_TYPE_2"/>
    <property type="match status" value="1"/>
</dbReference>
<evidence type="ECO:0000313" key="9">
    <source>
        <dbReference type="EMBL" id="CEO32761.1"/>
    </source>
</evidence>
<proteinExistence type="predicted"/>
<feature type="domain" description="PRD" evidence="8">
    <location>
        <begin position="246"/>
        <end position="353"/>
    </location>
</feature>
<dbReference type="Gene3D" id="3.40.930.10">
    <property type="entry name" value="Mannitol-specific EII, Chain A"/>
    <property type="match status" value="1"/>
</dbReference>
<dbReference type="InterPro" id="IPR002178">
    <property type="entry name" value="PTS_EIIA_type-2_dom"/>
</dbReference>
<dbReference type="Pfam" id="PF00359">
    <property type="entry name" value="PTS_EIIA_2"/>
    <property type="match status" value="1"/>
</dbReference>
<name>A0A9P1L1D9_PARSO</name>
<keyword evidence="4" id="KW-0010">Activator</keyword>
<keyword evidence="5" id="KW-0804">Transcription</keyword>
<dbReference type="Pfam" id="PF02302">
    <property type="entry name" value="PTS_IIB"/>
    <property type="match status" value="1"/>
</dbReference>
<dbReference type="InterPro" id="IPR013196">
    <property type="entry name" value="HTH_11"/>
</dbReference>
<dbReference type="PROSITE" id="PS51372">
    <property type="entry name" value="PRD_2"/>
    <property type="match status" value="1"/>
</dbReference>
<dbReference type="CDD" id="cd05568">
    <property type="entry name" value="PTS_IIB_bgl_like"/>
    <property type="match status" value="1"/>
</dbReference>
<dbReference type="SUPFAM" id="SSF63520">
    <property type="entry name" value="PTS-regulatory domain, PRD"/>
    <property type="match status" value="1"/>
</dbReference>
<dbReference type="InterPro" id="IPR050661">
    <property type="entry name" value="BglG_antiterminators"/>
</dbReference>
<dbReference type="SUPFAM" id="SSF52794">
    <property type="entry name" value="PTS system IIB component-like"/>
    <property type="match status" value="1"/>
</dbReference>